<accession>A0A450WMM9</accession>
<sequence>MTKEQRDNYEAALERTRRVCDGIENLLIREYADVGDGEIMEGAVMAFQRRCGVRETRLLLKDILDF</sequence>
<proteinExistence type="predicted"/>
<dbReference type="AlphaFoldDB" id="A0A450WMM9"/>
<reference evidence="1" key="1">
    <citation type="submission" date="2019-02" db="EMBL/GenBank/DDBJ databases">
        <authorList>
            <person name="Gruber-Vodicka R. H."/>
            <person name="Seah K. B. B."/>
        </authorList>
    </citation>
    <scope>NUCLEOTIDE SEQUENCE</scope>
    <source>
        <strain evidence="1">BECK_S313</strain>
    </source>
</reference>
<dbReference type="EMBL" id="CAADFK010000138">
    <property type="protein sequence ID" value="VFK18301.1"/>
    <property type="molecule type" value="Genomic_DNA"/>
</dbReference>
<gene>
    <name evidence="1" type="ORF">BECKLPF1236B_GA0070989_113811</name>
</gene>
<organism evidence="1">
    <name type="scientific">Candidatus Kentrum sp. LPFa</name>
    <dbReference type="NCBI Taxonomy" id="2126335"/>
    <lineage>
        <taxon>Bacteria</taxon>
        <taxon>Pseudomonadati</taxon>
        <taxon>Pseudomonadota</taxon>
        <taxon>Gammaproteobacteria</taxon>
        <taxon>Candidatus Kentrum</taxon>
    </lineage>
</organism>
<evidence type="ECO:0000313" key="1">
    <source>
        <dbReference type="EMBL" id="VFK18301.1"/>
    </source>
</evidence>
<protein>
    <submittedName>
        <fullName evidence="1">Uncharacterized protein</fullName>
    </submittedName>
</protein>
<name>A0A450WMM9_9GAMM</name>